<evidence type="ECO:0000313" key="2">
    <source>
        <dbReference type="EMBL" id="OOR03968.1"/>
    </source>
</evidence>
<gene>
    <name evidence="2" type="ORF">BW900_24085</name>
</gene>
<dbReference type="AlphaFoldDB" id="A0A1S9T1U9"/>
<evidence type="ECO:0000313" key="3">
    <source>
        <dbReference type="Proteomes" id="UP000190696"/>
    </source>
</evidence>
<protein>
    <submittedName>
        <fullName evidence="2">Uncharacterized protein</fullName>
    </submittedName>
</protein>
<name>A0A1S9T1U9_BACMY</name>
<proteinExistence type="predicted"/>
<reference evidence="2 3" key="1">
    <citation type="submission" date="2017-01" db="EMBL/GenBank/DDBJ databases">
        <title>Bacillus cereus isolates.</title>
        <authorList>
            <person name="Beno S.M."/>
        </authorList>
    </citation>
    <scope>NUCLEOTIDE SEQUENCE [LARGE SCALE GENOMIC DNA]</scope>
    <source>
        <strain evidence="2 3">FSL W7-1108</strain>
    </source>
</reference>
<feature type="transmembrane region" description="Helical" evidence="1">
    <location>
        <begin position="49"/>
        <end position="71"/>
    </location>
</feature>
<comment type="caution">
    <text evidence="2">The sequence shown here is derived from an EMBL/GenBank/DDBJ whole genome shotgun (WGS) entry which is preliminary data.</text>
</comment>
<evidence type="ECO:0000256" key="1">
    <source>
        <dbReference type="SAM" id="Phobius"/>
    </source>
</evidence>
<dbReference type="EMBL" id="MUAI01000030">
    <property type="protein sequence ID" value="OOR03968.1"/>
    <property type="molecule type" value="Genomic_DNA"/>
</dbReference>
<organism evidence="2 3">
    <name type="scientific">Bacillus mycoides</name>
    <dbReference type="NCBI Taxonomy" id="1405"/>
    <lineage>
        <taxon>Bacteria</taxon>
        <taxon>Bacillati</taxon>
        <taxon>Bacillota</taxon>
        <taxon>Bacilli</taxon>
        <taxon>Bacillales</taxon>
        <taxon>Bacillaceae</taxon>
        <taxon>Bacillus</taxon>
        <taxon>Bacillus cereus group</taxon>
    </lineage>
</organism>
<keyword evidence="1" id="KW-1133">Transmembrane helix</keyword>
<keyword evidence="1" id="KW-0472">Membrane</keyword>
<dbReference type="Proteomes" id="UP000190696">
    <property type="component" value="Unassembled WGS sequence"/>
</dbReference>
<sequence length="89" mass="10041">MKGIVWMFKAITTVVLWVWVLPVILKPSNVPFRFLLDGLPNDMSGEIAYFAVSLLGYAIYGPLVLLGFILVTKKAVWSNTSELRKKLQN</sequence>
<keyword evidence="1" id="KW-0812">Transmembrane</keyword>
<accession>A0A1S9T1U9</accession>
<dbReference type="RefSeq" id="WP_078176889.1">
    <property type="nucleotide sequence ID" value="NZ_MUAI01000030.1"/>
</dbReference>